<reference evidence="6 7" key="1">
    <citation type="journal article" date="2020" name="IScience">
        <title>Genome Sequencing of the Endangered Kingdonia uniflora (Circaeasteraceae, Ranunculales) Reveals Potential Mechanisms of Evolutionary Specialization.</title>
        <authorList>
            <person name="Sun Y."/>
            <person name="Deng T."/>
            <person name="Zhang A."/>
            <person name="Moore M.J."/>
            <person name="Landis J.B."/>
            <person name="Lin N."/>
            <person name="Zhang H."/>
            <person name="Zhang X."/>
            <person name="Huang J."/>
            <person name="Zhang X."/>
            <person name="Sun H."/>
            <person name="Wang H."/>
        </authorList>
    </citation>
    <scope>NUCLEOTIDE SEQUENCE [LARGE SCALE GENOMIC DNA]</scope>
    <source>
        <strain evidence="6">TB1705</strain>
        <tissue evidence="6">Leaf</tissue>
    </source>
</reference>
<dbReference type="CDD" id="cd03784">
    <property type="entry name" value="GT1_Gtf-like"/>
    <property type="match status" value="1"/>
</dbReference>
<comment type="caution">
    <text evidence="6">The sequence shown here is derived from an EMBL/GenBank/DDBJ whole genome shotgun (WGS) entry which is preliminary data.</text>
</comment>
<dbReference type="FunFam" id="3.40.50.2000:FF:000054">
    <property type="entry name" value="Glycosyltransferase"/>
    <property type="match status" value="1"/>
</dbReference>
<accession>A0A7J7N4W7</accession>
<evidence type="ECO:0000256" key="5">
    <source>
        <dbReference type="RuleBase" id="RU362057"/>
    </source>
</evidence>
<keyword evidence="2 4" id="KW-0328">Glycosyltransferase</keyword>
<dbReference type="OrthoDB" id="5835829at2759"/>
<name>A0A7J7N4W7_9MAGN</name>
<evidence type="ECO:0000256" key="4">
    <source>
        <dbReference type="RuleBase" id="RU003718"/>
    </source>
</evidence>
<evidence type="ECO:0000256" key="1">
    <source>
        <dbReference type="ARBA" id="ARBA00009995"/>
    </source>
</evidence>
<evidence type="ECO:0000256" key="2">
    <source>
        <dbReference type="ARBA" id="ARBA00022676"/>
    </source>
</evidence>
<dbReference type="SUPFAM" id="SSF53756">
    <property type="entry name" value="UDP-Glycosyltransferase/glycogen phosphorylase"/>
    <property type="match status" value="1"/>
</dbReference>
<keyword evidence="3 4" id="KW-0808">Transferase</keyword>
<keyword evidence="7" id="KW-1185">Reference proteome</keyword>
<dbReference type="Pfam" id="PF00201">
    <property type="entry name" value="UDPGT"/>
    <property type="match status" value="1"/>
</dbReference>
<dbReference type="PANTHER" id="PTHR48046">
    <property type="entry name" value="UDP-GLYCOSYLTRANSFERASE 72E1"/>
    <property type="match status" value="1"/>
</dbReference>
<evidence type="ECO:0000313" key="6">
    <source>
        <dbReference type="EMBL" id="KAF6162173.1"/>
    </source>
</evidence>
<gene>
    <name evidence="6" type="ORF">GIB67_008302</name>
</gene>
<dbReference type="EMBL" id="JACGCM010001055">
    <property type="protein sequence ID" value="KAF6162173.1"/>
    <property type="molecule type" value="Genomic_DNA"/>
</dbReference>
<dbReference type="InterPro" id="IPR035595">
    <property type="entry name" value="UDP_glycos_trans_CS"/>
</dbReference>
<organism evidence="6 7">
    <name type="scientific">Kingdonia uniflora</name>
    <dbReference type="NCBI Taxonomy" id="39325"/>
    <lineage>
        <taxon>Eukaryota</taxon>
        <taxon>Viridiplantae</taxon>
        <taxon>Streptophyta</taxon>
        <taxon>Embryophyta</taxon>
        <taxon>Tracheophyta</taxon>
        <taxon>Spermatophyta</taxon>
        <taxon>Magnoliopsida</taxon>
        <taxon>Ranunculales</taxon>
        <taxon>Circaeasteraceae</taxon>
        <taxon>Kingdonia</taxon>
    </lineage>
</organism>
<dbReference type="Gene3D" id="3.40.50.2000">
    <property type="entry name" value="Glycogen Phosphorylase B"/>
    <property type="match status" value="2"/>
</dbReference>
<dbReference type="PANTHER" id="PTHR48046:SF6">
    <property type="entry name" value="GLYCOSYLTRANSFERASE"/>
    <property type="match status" value="1"/>
</dbReference>
<dbReference type="FunFam" id="3.40.50.2000:FF:000056">
    <property type="entry name" value="Glycosyltransferase"/>
    <property type="match status" value="1"/>
</dbReference>
<sequence length="465" mass="50888">MEETYKKSHIIILSSPGISHLISLGELAKRLILHQNFSITIAISDAGSPSKTMESYLESLPKGISYIFLGLVSSEELPKDVSFDARIGHTMSGSLPSLCDLFENIITSNYVVVALVVDIFGVSAVEVCKEYKVPMYVFFTASALTMSFALNLPKLDELHSCDFKDLVEPIRLPGCVPLPGEAIMDALQDKKNPAYKSFMHIFKQVTLAEGILVNSFMAAEPGALSALMKRELGRPPVYPVGPLIRAESTDTVDGHGCLEWLDRQPGSSVLFIAFGSAGTLTNDQITELAFGLELSQQRFLWVTRSPSDTAQTIEDPLGFLPNGFLGRTRDLGLVVPSWGPQIQVLAHGSTGGFLTHCGWNSALESIVHGVPLIVWPLFAEQKMNAVLLVDDMKIALRPKVDENGLVGREEIAIIIKGLMDGEEGHSVRKKVEDLKDAAAAWFTKDRLSTLSLLEVAHMWMNPVDH</sequence>
<dbReference type="PROSITE" id="PS00375">
    <property type="entry name" value="UDPGT"/>
    <property type="match status" value="1"/>
</dbReference>
<dbReference type="GO" id="GO:0008194">
    <property type="term" value="F:UDP-glycosyltransferase activity"/>
    <property type="evidence" value="ECO:0007669"/>
    <property type="project" value="InterPro"/>
</dbReference>
<evidence type="ECO:0000313" key="7">
    <source>
        <dbReference type="Proteomes" id="UP000541444"/>
    </source>
</evidence>
<comment type="similarity">
    <text evidence="1 4">Belongs to the UDP-glycosyltransferase family.</text>
</comment>
<evidence type="ECO:0000256" key="3">
    <source>
        <dbReference type="ARBA" id="ARBA00022679"/>
    </source>
</evidence>
<dbReference type="AlphaFoldDB" id="A0A7J7N4W7"/>
<dbReference type="Proteomes" id="UP000541444">
    <property type="component" value="Unassembled WGS sequence"/>
</dbReference>
<proteinExistence type="inferred from homology"/>
<dbReference type="EC" id="2.4.1.-" evidence="5"/>
<protein>
    <recommendedName>
        <fullName evidence="5">Glycosyltransferase</fullName>
        <ecNumber evidence="5">2.4.1.-</ecNumber>
    </recommendedName>
</protein>
<dbReference type="InterPro" id="IPR002213">
    <property type="entry name" value="UDP_glucos_trans"/>
</dbReference>